<dbReference type="EMBL" id="JELW01000004">
    <property type="protein sequence ID" value="EXV02723.1"/>
    <property type="molecule type" value="Genomic_DNA"/>
</dbReference>
<organism evidence="2 3">
    <name type="scientific">Metarhizium robertsii</name>
    <dbReference type="NCBI Taxonomy" id="568076"/>
    <lineage>
        <taxon>Eukaryota</taxon>
        <taxon>Fungi</taxon>
        <taxon>Dikarya</taxon>
        <taxon>Ascomycota</taxon>
        <taxon>Pezizomycotina</taxon>
        <taxon>Sordariomycetes</taxon>
        <taxon>Hypocreomycetidae</taxon>
        <taxon>Hypocreales</taxon>
        <taxon>Clavicipitaceae</taxon>
        <taxon>Metarhizium</taxon>
    </lineage>
</organism>
<dbReference type="eggNOG" id="ENOG502SJ2E">
    <property type="taxonomic scope" value="Eukaryota"/>
</dbReference>
<accession>A0A0A1UZF4</accession>
<evidence type="ECO:0000259" key="1">
    <source>
        <dbReference type="PROSITE" id="PS51186"/>
    </source>
</evidence>
<dbReference type="PANTHER" id="PTHR42791:SF17">
    <property type="entry name" value="ACETYLTRANSFERASE, GNAT FAMILY FAMILY (AFU_ORTHOLOGUE AFUA_8G05690)"/>
    <property type="match status" value="1"/>
</dbReference>
<dbReference type="HOGENOM" id="CLU_060131_0_0_1"/>
<dbReference type="Pfam" id="PF00583">
    <property type="entry name" value="Acetyltransf_1"/>
    <property type="match status" value="1"/>
</dbReference>
<keyword evidence="2" id="KW-0808">Transferase</keyword>
<reference evidence="2 3" key="1">
    <citation type="submission" date="2014-02" db="EMBL/GenBank/DDBJ databases">
        <title>The genome sequence of the entomopathogenic fungus Metarhizium robertsii ARSEF 2575.</title>
        <authorList>
            <person name="Giuliano Garisto Donzelli B."/>
            <person name="Roe B.A."/>
            <person name="Macmil S.L."/>
            <person name="Krasnoff S.B."/>
            <person name="Gibson D.M."/>
        </authorList>
    </citation>
    <scope>NUCLEOTIDE SEQUENCE [LARGE SCALE GENOMIC DNA]</scope>
    <source>
        <strain evidence="2 3">ARSEF 2575</strain>
    </source>
</reference>
<comment type="caution">
    <text evidence="2">The sequence shown here is derived from an EMBL/GenBank/DDBJ whole genome shotgun (WGS) entry which is preliminary data.</text>
</comment>
<name>A0A0A1UZF4_9HYPO</name>
<gene>
    <name evidence="2" type="ORF">X797_003845</name>
</gene>
<dbReference type="PANTHER" id="PTHR42791">
    <property type="entry name" value="GNAT FAMILY ACETYLTRANSFERASE"/>
    <property type="match status" value="1"/>
</dbReference>
<evidence type="ECO:0000313" key="3">
    <source>
        <dbReference type="Proteomes" id="UP000030151"/>
    </source>
</evidence>
<dbReference type="InterPro" id="IPR052523">
    <property type="entry name" value="Trichothecene_AcTrans"/>
</dbReference>
<dbReference type="PROSITE" id="PS51186">
    <property type="entry name" value="GNAT"/>
    <property type="match status" value="1"/>
</dbReference>
<dbReference type="InterPro" id="IPR016181">
    <property type="entry name" value="Acyl_CoA_acyltransferase"/>
</dbReference>
<dbReference type="GO" id="GO:0016747">
    <property type="term" value="F:acyltransferase activity, transferring groups other than amino-acyl groups"/>
    <property type="evidence" value="ECO:0007669"/>
    <property type="project" value="InterPro"/>
</dbReference>
<dbReference type="InterPro" id="IPR000182">
    <property type="entry name" value="GNAT_dom"/>
</dbReference>
<dbReference type="AlphaFoldDB" id="A0A0A1UZF4"/>
<evidence type="ECO:0000313" key="2">
    <source>
        <dbReference type="EMBL" id="EXV02723.1"/>
    </source>
</evidence>
<dbReference type="OrthoDB" id="196847at2759"/>
<sequence>MGQVILPALIPDIRRIYDVYFSAFEHDLMGQIMLKILFPGAQITDDEFRKGHAAGTLQYWHSSDNQYTLKCVDTSTGEIIGMGLGDVYLRERSPEERKNHGVPWLEGEHRERAETVLNPLWEMRERLFGGRPYIYCHVIAVDPQHQGRKAGQLLVQWGMQMGELAGLPLYFESSPSTVNLYKKMGFELLPEKIVHKAEVLGTEKDIEVPLMVKMPSVAGGVTFQEWRQKGYPGFSKDALPVPVAAV</sequence>
<dbReference type="Gene3D" id="3.40.630.30">
    <property type="match status" value="1"/>
</dbReference>
<protein>
    <submittedName>
        <fullName evidence="2">Acetyltransferase (GNAT) domain protein</fullName>
    </submittedName>
</protein>
<feature type="domain" description="N-acetyltransferase" evidence="1">
    <location>
        <begin position="55"/>
        <end position="207"/>
    </location>
</feature>
<dbReference type="Proteomes" id="UP000030151">
    <property type="component" value="Unassembled WGS sequence"/>
</dbReference>
<dbReference type="SUPFAM" id="SSF55729">
    <property type="entry name" value="Acyl-CoA N-acyltransferases (Nat)"/>
    <property type="match status" value="1"/>
</dbReference>
<proteinExistence type="predicted"/>